<keyword evidence="4" id="KW-0808">Transferase</keyword>
<dbReference type="InterPro" id="IPR012327">
    <property type="entry name" value="MeTrfase_D12"/>
</dbReference>
<dbReference type="PANTHER" id="PTHR30481:SF4">
    <property type="entry name" value="SITE-SPECIFIC DNA-METHYLTRANSFERASE (ADENINE-SPECIFIC)"/>
    <property type="match status" value="1"/>
</dbReference>
<dbReference type="InterPro" id="IPR012263">
    <property type="entry name" value="M_m6A_EcoRV"/>
</dbReference>
<keyword evidence="7" id="KW-0378">Hydrolase</keyword>
<proteinExistence type="inferred from homology"/>
<dbReference type="SUPFAM" id="SSF53335">
    <property type="entry name" value="S-adenosyl-L-methionine-dependent methyltransferases"/>
    <property type="match status" value="1"/>
</dbReference>
<keyword evidence="5" id="KW-0949">S-adenosyl-L-methionine</keyword>
<keyword evidence="3" id="KW-0489">Methyltransferase</keyword>
<evidence type="ECO:0000313" key="7">
    <source>
        <dbReference type="EMBL" id="BBO73472.1"/>
    </source>
</evidence>
<dbReference type="GO" id="GO:0043565">
    <property type="term" value="F:sequence-specific DNA binding"/>
    <property type="evidence" value="ECO:0007669"/>
    <property type="project" value="TreeGrafter"/>
</dbReference>
<dbReference type="GO" id="GO:0032259">
    <property type="term" value="P:methylation"/>
    <property type="evidence" value="ECO:0007669"/>
    <property type="project" value="UniProtKB-KW"/>
</dbReference>
<comment type="catalytic activity">
    <reaction evidence="6">
        <text>a 2'-deoxyadenosine in DNA + S-adenosyl-L-methionine = an N(6)-methyl-2'-deoxyadenosine in DNA + S-adenosyl-L-homocysteine + H(+)</text>
        <dbReference type="Rhea" id="RHEA:15197"/>
        <dbReference type="Rhea" id="RHEA-COMP:12418"/>
        <dbReference type="Rhea" id="RHEA-COMP:12419"/>
        <dbReference type="ChEBI" id="CHEBI:15378"/>
        <dbReference type="ChEBI" id="CHEBI:57856"/>
        <dbReference type="ChEBI" id="CHEBI:59789"/>
        <dbReference type="ChEBI" id="CHEBI:90615"/>
        <dbReference type="ChEBI" id="CHEBI:90616"/>
        <dbReference type="EC" id="2.1.1.72"/>
    </reaction>
</comment>
<evidence type="ECO:0000256" key="5">
    <source>
        <dbReference type="ARBA" id="ARBA00022691"/>
    </source>
</evidence>
<dbReference type="Gene3D" id="1.10.1020.10">
    <property type="entry name" value="Adenine-specific Methyltransferase, Domain 2"/>
    <property type="match status" value="1"/>
</dbReference>
<organism evidence="7 8">
    <name type="scientific">Desulfosarcina widdelii</name>
    <dbReference type="NCBI Taxonomy" id="947919"/>
    <lineage>
        <taxon>Bacteria</taxon>
        <taxon>Pseudomonadati</taxon>
        <taxon>Thermodesulfobacteriota</taxon>
        <taxon>Desulfobacteria</taxon>
        <taxon>Desulfobacterales</taxon>
        <taxon>Desulfosarcinaceae</taxon>
        <taxon>Desulfosarcina</taxon>
    </lineage>
</organism>
<dbReference type="PIRSF" id="PIRSF000398">
    <property type="entry name" value="M_m6A_EcoRV"/>
    <property type="match status" value="1"/>
</dbReference>
<dbReference type="PRINTS" id="PR00505">
    <property type="entry name" value="D12N6MTFRASE"/>
</dbReference>
<dbReference type="GO" id="GO:0004519">
    <property type="term" value="F:endonuclease activity"/>
    <property type="evidence" value="ECO:0007669"/>
    <property type="project" value="UniProtKB-KW"/>
</dbReference>
<dbReference type="PANTHER" id="PTHR30481">
    <property type="entry name" value="DNA ADENINE METHYLASE"/>
    <property type="match status" value="1"/>
</dbReference>
<evidence type="ECO:0000313" key="8">
    <source>
        <dbReference type="Proteomes" id="UP000427769"/>
    </source>
</evidence>
<dbReference type="RefSeq" id="WP_197740490.1">
    <property type="nucleotide sequence ID" value="NZ_AP021875.1"/>
</dbReference>
<evidence type="ECO:0000256" key="3">
    <source>
        <dbReference type="ARBA" id="ARBA00022603"/>
    </source>
</evidence>
<dbReference type="GO" id="GO:0006298">
    <property type="term" value="P:mismatch repair"/>
    <property type="evidence" value="ECO:0007669"/>
    <property type="project" value="TreeGrafter"/>
</dbReference>
<dbReference type="Pfam" id="PF02086">
    <property type="entry name" value="MethyltransfD12"/>
    <property type="match status" value="1"/>
</dbReference>
<dbReference type="EC" id="2.1.1.72" evidence="2"/>
<dbReference type="KEGG" id="dwd:DSCW_08890"/>
<keyword evidence="8" id="KW-1185">Reference proteome</keyword>
<keyword evidence="7" id="KW-0255">Endonuclease</keyword>
<evidence type="ECO:0000256" key="2">
    <source>
        <dbReference type="ARBA" id="ARBA00011900"/>
    </source>
</evidence>
<dbReference type="Proteomes" id="UP000427769">
    <property type="component" value="Chromosome"/>
</dbReference>
<sequence>MNSPLAYIGGKSKLAKTIIDMMPEHKAYCEVFAGAAWVFFKKPESKYEVINDLDSDLVAFYRVLQNHLEEFLRQFKWLLSSREWFEDWKRQQAAGGLTDIQRAARYYYLQRLCFGGRVKGRVYGTAPMHAPRINLLRIEEELSAVHLRLVGVTIEHLPWEDFIRRYDKPGTLFYCDPPYYKAPFYEHNLELSDYQQLADVLAGIQSYFILSINDHPEIREVFRLFKINPVSLKYTVAKGKQTHGRELLVSNY</sequence>
<evidence type="ECO:0000256" key="6">
    <source>
        <dbReference type="ARBA" id="ARBA00047942"/>
    </source>
</evidence>
<dbReference type="InterPro" id="IPR029063">
    <property type="entry name" value="SAM-dependent_MTases_sf"/>
</dbReference>
<dbReference type="GO" id="GO:0009307">
    <property type="term" value="P:DNA restriction-modification system"/>
    <property type="evidence" value="ECO:0007669"/>
    <property type="project" value="InterPro"/>
</dbReference>
<gene>
    <name evidence="7" type="ORF">DSCW_08890</name>
</gene>
<reference evidence="7 8" key="1">
    <citation type="submission" date="2019-11" db="EMBL/GenBank/DDBJ databases">
        <title>Comparative genomics of hydrocarbon-degrading Desulfosarcina strains.</title>
        <authorList>
            <person name="Watanabe M."/>
            <person name="Kojima H."/>
            <person name="Fukui M."/>
        </authorList>
    </citation>
    <scope>NUCLEOTIDE SEQUENCE [LARGE SCALE GENOMIC DNA]</scope>
    <source>
        <strain evidence="7 8">PP31</strain>
    </source>
</reference>
<evidence type="ECO:0000256" key="1">
    <source>
        <dbReference type="ARBA" id="ARBA00006594"/>
    </source>
</evidence>
<protein>
    <recommendedName>
        <fullName evidence="2">site-specific DNA-methyltransferase (adenine-specific)</fullName>
        <ecNumber evidence="2">2.1.1.72</ecNumber>
    </recommendedName>
</protein>
<accession>A0A5K7YUL5</accession>
<name>A0A5K7YUL5_9BACT</name>
<dbReference type="InterPro" id="IPR023095">
    <property type="entry name" value="Ade_MeTrfase_dom_2"/>
</dbReference>
<dbReference type="EMBL" id="AP021875">
    <property type="protein sequence ID" value="BBO73472.1"/>
    <property type="molecule type" value="Genomic_DNA"/>
</dbReference>
<dbReference type="Gene3D" id="3.40.50.150">
    <property type="entry name" value="Vaccinia Virus protein VP39"/>
    <property type="match status" value="1"/>
</dbReference>
<dbReference type="GO" id="GO:0009007">
    <property type="term" value="F:site-specific DNA-methyltransferase (adenine-specific) activity"/>
    <property type="evidence" value="ECO:0007669"/>
    <property type="project" value="UniProtKB-EC"/>
</dbReference>
<comment type="similarity">
    <text evidence="1">Belongs to the N(4)/N(6)-methyltransferase family.</text>
</comment>
<dbReference type="AlphaFoldDB" id="A0A5K7YUL5"/>
<dbReference type="GO" id="GO:1904047">
    <property type="term" value="F:S-adenosyl-L-methionine binding"/>
    <property type="evidence" value="ECO:0007669"/>
    <property type="project" value="TreeGrafter"/>
</dbReference>
<evidence type="ECO:0000256" key="4">
    <source>
        <dbReference type="ARBA" id="ARBA00022679"/>
    </source>
</evidence>
<keyword evidence="7" id="KW-0540">Nuclease</keyword>
<dbReference type="REBASE" id="360375">
    <property type="entry name" value="M.DwiPP31ORF8890P"/>
</dbReference>